<comment type="cofactor">
    <cofactor evidence="1">
        <name>Mn(2+)</name>
        <dbReference type="ChEBI" id="CHEBI:29035"/>
    </cofactor>
</comment>
<protein>
    <submittedName>
        <fullName evidence="13">Endonuclease/exonuclease/phosphatase domain-containing protein</fullName>
    </submittedName>
</protein>
<feature type="domain" description="Endonuclease/exonuclease/phosphatase" evidence="11">
    <location>
        <begin position="24"/>
        <end position="211"/>
    </location>
</feature>
<dbReference type="PANTHER" id="PTHR15822:SF4">
    <property type="entry name" value="TYROSYL-DNA PHOSPHODIESTERASE 2"/>
    <property type="match status" value="1"/>
</dbReference>
<accession>A0A914Q9V4</accession>
<keyword evidence="8" id="KW-0460">Magnesium</keyword>
<evidence type="ECO:0000256" key="3">
    <source>
        <dbReference type="ARBA" id="ARBA00004322"/>
    </source>
</evidence>
<dbReference type="WBParaSite" id="PDA_v2.g28376.t1">
    <property type="protein sequence ID" value="PDA_v2.g28376.t1"/>
    <property type="gene ID" value="PDA_v2.g28376"/>
</dbReference>
<evidence type="ECO:0000256" key="8">
    <source>
        <dbReference type="ARBA" id="ARBA00022842"/>
    </source>
</evidence>
<keyword evidence="9" id="KW-0234">DNA repair</keyword>
<dbReference type="GO" id="GO:0004518">
    <property type="term" value="F:nuclease activity"/>
    <property type="evidence" value="ECO:0007669"/>
    <property type="project" value="UniProtKB-KW"/>
</dbReference>
<dbReference type="SUPFAM" id="SSF56219">
    <property type="entry name" value="DNase I-like"/>
    <property type="match status" value="1"/>
</dbReference>
<dbReference type="GO" id="GO:0016605">
    <property type="term" value="C:PML body"/>
    <property type="evidence" value="ECO:0007669"/>
    <property type="project" value="UniProtKB-SubCell"/>
</dbReference>
<evidence type="ECO:0000256" key="6">
    <source>
        <dbReference type="ARBA" id="ARBA00022763"/>
    </source>
</evidence>
<comment type="cofactor">
    <cofactor evidence="2">
        <name>Mg(2+)</name>
        <dbReference type="ChEBI" id="CHEBI:18420"/>
    </cofactor>
</comment>
<proteinExistence type="predicted"/>
<keyword evidence="10" id="KW-0539">Nucleus</keyword>
<dbReference type="PANTHER" id="PTHR15822">
    <property type="entry name" value="TRAF AND TNF RECEPTOR-ASSOCIATED PROTEIN"/>
    <property type="match status" value="1"/>
</dbReference>
<dbReference type="InterPro" id="IPR051547">
    <property type="entry name" value="TDP2-like"/>
</dbReference>
<evidence type="ECO:0000256" key="10">
    <source>
        <dbReference type="ARBA" id="ARBA00023242"/>
    </source>
</evidence>
<reference evidence="13" key="1">
    <citation type="submission" date="2022-11" db="UniProtKB">
        <authorList>
            <consortium name="WormBaseParasite"/>
        </authorList>
    </citation>
    <scope>IDENTIFICATION</scope>
</reference>
<dbReference type="InterPro" id="IPR036691">
    <property type="entry name" value="Endo/exonu/phosph_ase_sf"/>
</dbReference>
<dbReference type="Proteomes" id="UP000887578">
    <property type="component" value="Unplaced"/>
</dbReference>
<keyword evidence="5" id="KW-0479">Metal-binding</keyword>
<evidence type="ECO:0000256" key="1">
    <source>
        <dbReference type="ARBA" id="ARBA00001936"/>
    </source>
</evidence>
<dbReference type="GO" id="GO:0005737">
    <property type="term" value="C:cytoplasm"/>
    <property type="evidence" value="ECO:0007669"/>
    <property type="project" value="TreeGrafter"/>
</dbReference>
<comment type="subcellular location">
    <subcellularLocation>
        <location evidence="3">Nucleus</location>
        <location evidence="3">PML body</location>
    </subcellularLocation>
</comment>
<dbReference type="AlphaFoldDB" id="A0A914Q9V4"/>
<keyword evidence="4" id="KW-0540">Nuclease</keyword>
<evidence type="ECO:0000256" key="9">
    <source>
        <dbReference type="ARBA" id="ARBA00023204"/>
    </source>
</evidence>
<name>A0A914Q9V4_9BILA</name>
<evidence type="ECO:0000256" key="7">
    <source>
        <dbReference type="ARBA" id="ARBA00022801"/>
    </source>
</evidence>
<evidence type="ECO:0000256" key="4">
    <source>
        <dbReference type="ARBA" id="ARBA00022722"/>
    </source>
</evidence>
<dbReference type="GO" id="GO:0070260">
    <property type="term" value="F:5'-tyrosyl-DNA phosphodiesterase activity"/>
    <property type="evidence" value="ECO:0007669"/>
    <property type="project" value="TreeGrafter"/>
</dbReference>
<organism evidence="12 13">
    <name type="scientific">Panagrolaimus davidi</name>
    <dbReference type="NCBI Taxonomy" id="227884"/>
    <lineage>
        <taxon>Eukaryota</taxon>
        <taxon>Metazoa</taxon>
        <taxon>Ecdysozoa</taxon>
        <taxon>Nematoda</taxon>
        <taxon>Chromadorea</taxon>
        <taxon>Rhabditida</taxon>
        <taxon>Tylenchina</taxon>
        <taxon>Panagrolaimomorpha</taxon>
        <taxon>Panagrolaimoidea</taxon>
        <taxon>Panagrolaimidae</taxon>
        <taxon>Panagrolaimus</taxon>
    </lineage>
</organism>
<keyword evidence="12" id="KW-1185">Reference proteome</keyword>
<sequence length="223" mass="25996">MEAGNVKEKALSDDSKFPDSITLVTYNVDGLEPDKLKQRFQSVIDILTTIKPDIILLQEVVDAHMDLIEKELAPHYHGKYQKLSLVIINSHLESLKEKFRQRKEQLTECLQKMERNLDQNTLVIFGGDLNIREYEVPKLRPEIKDAWIAGGSNEDTKYTWDCQKNRNKPHIPRSVRCRFDRVYFSGPYKRVDFSLAGNQIIPNKRCFPSDHFAVLCRFWDPSN</sequence>
<dbReference type="GO" id="GO:0003697">
    <property type="term" value="F:single-stranded DNA binding"/>
    <property type="evidence" value="ECO:0007669"/>
    <property type="project" value="TreeGrafter"/>
</dbReference>
<evidence type="ECO:0000256" key="2">
    <source>
        <dbReference type="ARBA" id="ARBA00001946"/>
    </source>
</evidence>
<dbReference type="GO" id="GO:0006302">
    <property type="term" value="P:double-strand break repair"/>
    <property type="evidence" value="ECO:0007669"/>
    <property type="project" value="TreeGrafter"/>
</dbReference>
<dbReference type="Gene3D" id="3.60.10.10">
    <property type="entry name" value="Endonuclease/exonuclease/phosphatase"/>
    <property type="match status" value="2"/>
</dbReference>
<evidence type="ECO:0000313" key="12">
    <source>
        <dbReference type="Proteomes" id="UP000887578"/>
    </source>
</evidence>
<evidence type="ECO:0000256" key="5">
    <source>
        <dbReference type="ARBA" id="ARBA00022723"/>
    </source>
</evidence>
<keyword evidence="7" id="KW-0378">Hydrolase</keyword>
<keyword evidence="6" id="KW-0227">DNA damage</keyword>
<dbReference type="CDD" id="cd09080">
    <property type="entry name" value="TDP2"/>
    <property type="match status" value="1"/>
</dbReference>
<dbReference type="Pfam" id="PF03372">
    <property type="entry name" value="Exo_endo_phos"/>
    <property type="match status" value="1"/>
</dbReference>
<dbReference type="GO" id="GO:0046872">
    <property type="term" value="F:metal ion binding"/>
    <property type="evidence" value="ECO:0007669"/>
    <property type="project" value="UniProtKB-KW"/>
</dbReference>
<evidence type="ECO:0000313" key="13">
    <source>
        <dbReference type="WBParaSite" id="PDA_v2.g28376.t1"/>
    </source>
</evidence>
<dbReference type="InterPro" id="IPR005135">
    <property type="entry name" value="Endo/exonuclease/phosphatase"/>
</dbReference>
<evidence type="ECO:0000259" key="11">
    <source>
        <dbReference type="Pfam" id="PF03372"/>
    </source>
</evidence>